<reference evidence="2" key="1">
    <citation type="submission" date="2020-08" db="EMBL/GenBank/DDBJ databases">
        <title>Genome public.</title>
        <authorList>
            <person name="Liu C."/>
            <person name="Sun Q."/>
        </authorList>
    </citation>
    <scope>NUCLEOTIDE SEQUENCE</scope>
    <source>
        <strain evidence="2">NSJ-64</strain>
    </source>
</reference>
<accession>A0A926EPJ0</accession>
<proteinExistence type="predicted"/>
<dbReference type="RefSeq" id="WP_262393847.1">
    <property type="nucleotide sequence ID" value="NZ_JACRTD010000001.1"/>
</dbReference>
<evidence type="ECO:0000313" key="3">
    <source>
        <dbReference type="Proteomes" id="UP000623678"/>
    </source>
</evidence>
<evidence type="ECO:0000256" key="1">
    <source>
        <dbReference type="SAM" id="Phobius"/>
    </source>
</evidence>
<keyword evidence="3" id="KW-1185">Reference proteome</keyword>
<evidence type="ECO:0000313" key="2">
    <source>
        <dbReference type="EMBL" id="MBC8583989.1"/>
    </source>
</evidence>
<keyword evidence="1" id="KW-0812">Transmembrane</keyword>
<dbReference type="EMBL" id="JACRTD010000001">
    <property type="protein sequence ID" value="MBC8583989.1"/>
    <property type="molecule type" value="Genomic_DNA"/>
</dbReference>
<comment type="caution">
    <text evidence="2">The sequence shown here is derived from an EMBL/GenBank/DDBJ whole genome shotgun (WGS) entry which is preliminary data.</text>
</comment>
<protein>
    <submittedName>
        <fullName evidence="2">Uncharacterized protein</fullName>
    </submittedName>
</protein>
<feature type="transmembrane region" description="Helical" evidence="1">
    <location>
        <begin position="112"/>
        <end position="133"/>
    </location>
</feature>
<dbReference type="Proteomes" id="UP000623678">
    <property type="component" value="Unassembled WGS sequence"/>
</dbReference>
<feature type="transmembrane region" description="Helical" evidence="1">
    <location>
        <begin position="86"/>
        <end position="106"/>
    </location>
</feature>
<gene>
    <name evidence="2" type="ORF">H8705_00085</name>
</gene>
<keyword evidence="1" id="KW-1133">Transmembrane helix</keyword>
<dbReference type="AlphaFoldDB" id="A0A926EPJ0"/>
<organism evidence="2 3">
    <name type="scientific">Youxingia wuxianensis</name>
    <dbReference type="NCBI Taxonomy" id="2763678"/>
    <lineage>
        <taxon>Bacteria</taxon>
        <taxon>Bacillati</taxon>
        <taxon>Bacillota</taxon>
        <taxon>Clostridia</taxon>
        <taxon>Eubacteriales</taxon>
        <taxon>Oscillospiraceae</taxon>
        <taxon>Youxingia</taxon>
    </lineage>
</organism>
<dbReference type="InterPro" id="IPR046664">
    <property type="entry name" value="DUF6773"/>
</dbReference>
<name>A0A926EPJ0_9FIRM</name>
<sequence length="152" mass="17490">MKKQIRIEDERIREIRHKIVNEAFAIMFFALWVIVMVKGLFLHLPTREYLTEFILVIGISLYIYVRMIVTGIFGSDLQSASRGQKLKRILVIMLGMGVGVGISQAGEGEFNILRMAIVVITGGALTYLMLYIVKKINDRQIEELERKDKEEQ</sequence>
<feature type="transmembrane region" description="Helical" evidence="1">
    <location>
        <begin position="53"/>
        <end position="74"/>
    </location>
</feature>
<dbReference type="Pfam" id="PF20563">
    <property type="entry name" value="DUF6773"/>
    <property type="match status" value="1"/>
</dbReference>
<feature type="transmembrane region" description="Helical" evidence="1">
    <location>
        <begin position="20"/>
        <end position="41"/>
    </location>
</feature>
<keyword evidence="1" id="KW-0472">Membrane</keyword>